<gene>
    <name evidence="1" type="ORF">INF35_05665</name>
</gene>
<evidence type="ECO:0008006" key="3">
    <source>
        <dbReference type="Google" id="ProtNLM"/>
    </source>
</evidence>
<keyword evidence="2" id="KW-1185">Reference proteome</keyword>
<name>A0ABR9R2B5_9FIRM</name>
<sequence length="78" mass="9213">MTAIQKLRERVMNRCRADPVYYVENYVHIEDKDADELIQPFRLWDGQKQALKAFADERRVCVLKARQLGFTWLALAEA</sequence>
<evidence type="ECO:0000313" key="1">
    <source>
        <dbReference type="EMBL" id="MBE5037268.1"/>
    </source>
</evidence>
<evidence type="ECO:0000313" key="2">
    <source>
        <dbReference type="Proteomes" id="UP000768567"/>
    </source>
</evidence>
<dbReference type="EMBL" id="JADCKC010000002">
    <property type="protein sequence ID" value="MBE5037268.1"/>
    <property type="molecule type" value="Genomic_DNA"/>
</dbReference>
<accession>A0ABR9R2B5</accession>
<reference evidence="1 2" key="1">
    <citation type="submission" date="2020-10" db="EMBL/GenBank/DDBJ databases">
        <title>ChiBAC.</title>
        <authorList>
            <person name="Zenner C."/>
            <person name="Hitch T.C.A."/>
            <person name="Clavel T."/>
        </authorList>
    </citation>
    <scope>NUCLEOTIDE SEQUENCE [LARGE SCALE GENOMIC DNA]</scope>
    <source>
        <strain evidence="1 2">DSM 109015</strain>
    </source>
</reference>
<proteinExistence type="predicted"/>
<protein>
    <recommendedName>
        <fullName evidence="3">Transposase</fullName>
    </recommendedName>
</protein>
<dbReference type="InterPro" id="IPR027417">
    <property type="entry name" value="P-loop_NTPase"/>
</dbReference>
<comment type="caution">
    <text evidence="1">The sequence shown here is derived from an EMBL/GenBank/DDBJ whole genome shotgun (WGS) entry which is preliminary data.</text>
</comment>
<dbReference type="RefSeq" id="WP_193500562.1">
    <property type="nucleotide sequence ID" value="NZ_JADCKC010000002.1"/>
</dbReference>
<dbReference type="Gene3D" id="3.40.50.300">
    <property type="entry name" value="P-loop containing nucleotide triphosphate hydrolases"/>
    <property type="match status" value="1"/>
</dbReference>
<dbReference type="Proteomes" id="UP000768567">
    <property type="component" value="Unassembled WGS sequence"/>
</dbReference>
<organism evidence="1 2">
    <name type="scientific">Gemmiger gallinarum</name>
    <dbReference type="NCBI Taxonomy" id="2779354"/>
    <lineage>
        <taxon>Bacteria</taxon>
        <taxon>Bacillati</taxon>
        <taxon>Bacillota</taxon>
        <taxon>Clostridia</taxon>
        <taxon>Eubacteriales</taxon>
        <taxon>Gemmiger</taxon>
    </lineage>
</organism>